<protein>
    <submittedName>
        <fullName evidence="1">PD-(D/E)XK nuclease family protein</fullName>
    </submittedName>
</protein>
<dbReference type="KEGG" id="halx:M0R89_15475"/>
<evidence type="ECO:0000313" key="2">
    <source>
        <dbReference type="Proteomes" id="UP000830729"/>
    </source>
</evidence>
<sequence>MTRSIEAELAAVRQRLAALPEAEEPPPTTLQVLGRSTQERDWQQFLVHFLTPDAPHGLNHALLEHVLAALSDRDDLEYEFSRFDIDDIQIAQEVATSDGIPDVVLWASDEWFICWELKVHASEGDDQTPRYVGVDSFDGIGLDKSEVPVDGQHYVFLAPESASSPDAEEFVHVSWEWLAAELQSFLVESYDEYPARTTAQLKDFVDTIRSELTMTEYQENQHEMVELYVENYGVISDLEAAFEEEWSEFEEIWGTRLAQTLDAAELLDDPDVPDEYAAVELEMATGERRQWTFRQGTSDWAWLFPREWWRKVDEDRPVSDAIKPNARVGFLHRLERNREDAVRDHTLVVYVRNAPSGHEDFYNGFADRFSNTQSEISDAINGTKLTITGNKSNVLRAEYEIDVDRHDDFFEAYLDALSRAVKEGVLSNPELIETIDRLYETTITDDVSV</sequence>
<dbReference type="AlphaFoldDB" id="A0A8U0HSR6"/>
<keyword evidence="2" id="KW-1185">Reference proteome</keyword>
<gene>
    <name evidence="1" type="ORF">M0R89_15475</name>
</gene>
<dbReference type="EMBL" id="CP096659">
    <property type="protein sequence ID" value="UPV73927.1"/>
    <property type="molecule type" value="Genomic_DNA"/>
</dbReference>
<dbReference type="Proteomes" id="UP000830729">
    <property type="component" value="Chromosome"/>
</dbReference>
<reference evidence="1 2" key="1">
    <citation type="submission" date="2022-04" db="EMBL/GenBank/DDBJ databases">
        <title>Diverse halophilic archaea isolated from saline environments.</title>
        <authorList>
            <person name="Cui H.-L."/>
        </authorList>
    </citation>
    <scope>NUCLEOTIDE SEQUENCE [LARGE SCALE GENOMIC DNA]</scope>
    <source>
        <strain evidence="1 2">XZYJT49</strain>
    </source>
</reference>
<evidence type="ECO:0000313" key="1">
    <source>
        <dbReference type="EMBL" id="UPV73927.1"/>
    </source>
</evidence>
<name>A0A8U0HSR6_9EURY</name>
<organism evidence="1 2">
    <name type="scientific">Halorussus limi</name>
    <dbReference type="NCBI Taxonomy" id="2938695"/>
    <lineage>
        <taxon>Archaea</taxon>
        <taxon>Methanobacteriati</taxon>
        <taxon>Methanobacteriota</taxon>
        <taxon>Stenosarchaea group</taxon>
        <taxon>Halobacteria</taxon>
        <taxon>Halobacteriales</taxon>
        <taxon>Haladaptataceae</taxon>
        <taxon>Halorussus</taxon>
    </lineage>
</organism>
<accession>A0A8U0HSR6</accession>
<proteinExistence type="predicted"/>
<dbReference type="InterPro" id="IPR029470">
    <property type="entry name" value="PDDEXK_4"/>
</dbReference>
<dbReference type="GeneID" id="72186628"/>
<dbReference type="Pfam" id="PF14281">
    <property type="entry name" value="PDDEXK_4"/>
    <property type="match status" value="1"/>
</dbReference>
<dbReference type="RefSeq" id="WP_248649977.1">
    <property type="nucleotide sequence ID" value="NZ_CP096659.1"/>
</dbReference>